<feature type="region of interest" description="Disordered" evidence="1">
    <location>
        <begin position="101"/>
        <end position="122"/>
    </location>
</feature>
<evidence type="ECO:0000313" key="3">
    <source>
        <dbReference type="Proteomes" id="UP001610446"/>
    </source>
</evidence>
<feature type="compositionally biased region" description="Basic and acidic residues" evidence="1">
    <location>
        <begin position="111"/>
        <end position="122"/>
    </location>
</feature>
<feature type="compositionally biased region" description="Low complexity" evidence="1">
    <location>
        <begin position="1"/>
        <end position="25"/>
    </location>
</feature>
<dbReference type="EMBL" id="JBFXLU010000166">
    <property type="protein sequence ID" value="KAL2837124.1"/>
    <property type="molecule type" value="Genomic_DNA"/>
</dbReference>
<proteinExistence type="predicted"/>
<name>A0ABR4JAZ2_9EURO</name>
<reference evidence="2 3" key="1">
    <citation type="submission" date="2024-07" db="EMBL/GenBank/DDBJ databases">
        <title>Section-level genome sequencing and comparative genomics of Aspergillus sections Usti and Cavernicolus.</title>
        <authorList>
            <consortium name="Lawrence Berkeley National Laboratory"/>
            <person name="Nybo J.L."/>
            <person name="Vesth T.C."/>
            <person name="Theobald S."/>
            <person name="Frisvad J.C."/>
            <person name="Larsen T.O."/>
            <person name="Kjaerboelling I."/>
            <person name="Rothschild-Mancinelli K."/>
            <person name="Lyhne E.K."/>
            <person name="Kogle M.E."/>
            <person name="Barry K."/>
            <person name="Clum A."/>
            <person name="Na H."/>
            <person name="Ledsgaard L."/>
            <person name="Lin J."/>
            <person name="Lipzen A."/>
            <person name="Kuo A."/>
            <person name="Riley R."/>
            <person name="Mondo S."/>
            <person name="Labutti K."/>
            <person name="Haridas S."/>
            <person name="Pangalinan J."/>
            <person name="Salamov A.A."/>
            <person name="Simmons B.A."/>
            <person name="Magnuson J.K."/>
            <person name="Chen J."/>
            <person name="Drula E."/>
            <person name="Henrissat B."/>
            <person name="Wiebenga A."/>
            <person name="Lubbers R.J."/>
            <person name="Gomes A.C."/>
            <person name="Makela M.R."/>
            <person name="Stajich J."/>
            <person name="Grigoriev I.V."/>
            <person name="Mortensen U.H."/>
            <person name="De Vries R.P."/>
            <person name="Baker S.E."/>
            <person name="Andersen M.R."/>
        </authorList>
    </citation>
    <scope>NUCLEOTIDE SEQUENCE [LARGE SCALE GENOMIC DNA]</scope>
    <source>
        <strain evidence="2 3">CBS 123904</strain>
    </source>
</reference>
<gene>
    <name evidence="2" type="ORF">BJY01DRAFT_251639</name>
</gene>
<evidence type="ECO:0000256" key="1">
    <source>
        <dbReference type="SAM" id="MobiDB-lite"/>
    </source>
</evidence>
<organism evidence="2 3">
    <name type="scientific">Aspergillus pseudoustus</name>
    <dbReference type="NCBI Taxonomy" id="1810923"/>
    <lineage>
        <taxon>Eukaryota</taxon>
        <taxon>Fungi</taxon>
        <taxon>Dikarya</taxon>
        <taxon>Ascomycota</taxon>
        <taxon>Pezizomycotina</taxon>
        <taxon>Eurotiomycetes</taxon>
        <taxon>Eurotiomycetidae</taxon>
        <taxon>Eurotiales</taxon>
        <taxon>Aspergillaceae</taxon>
        <taxon>Aspergillus</taxon>
        <taxon>Aspergillus subgen. Nidulantes</taxon>
    </lineage>
</organism>
<accession>A0ABR4JAZ2</accession>
<dbReference type="Proteomes" id="UP001610446">
    <property type="component" value="Unassembled WGS sequence"/>
</dbReference>
<evidence type="ECO:0000313" key="2">
    <source>
        <dbReference type="EMBL" id="KAL2837124.1"/>
    </source>
</evidence>
<comment type="caution">
    <text evidence="2">The sequence shown here is derived from an EMBL/GenBank/DDBJ whole genome shotgun (WGS) entry which is preliminary data.</text>
</comment>
<protein>
    <submittedName>
        <fullName evidence="2">Uncharacterized protein</fullName>
    </submittedName>
</protein>
<sequence length="152" mass="17185">MATMTTTATTTPTSTHTHTPTSSHTPTRDERMHTNCEIIWGKGNYELEAEADDWETWWVLVRRDYGSSYGGPLTITEICSSEDSAWAELDRVLAAWAKQVQSGEPMATEDSSDKRLEVFGGAEHKSHIRQLWGELKRRRTHRHSSHSGKGDK</sequence>
<feature type="region of interest" description="Disordered" evidence="1">
    <location>
        <begin position="1"/>
        <end position="32"/>
    </location>
</feature>
<keyword evidence="3" id="KW-1185">Reference proteome</keyword>